<keyword evidence="1" id="KW-1133">Transmembrane helix</keyword>
<name>A0A1J4RYM7_9BACT</name>
<evidence type="ECO:0000256" key="1">
    <source>
        <dbReference type="SAM" id="Phobius"/>
    </source>
</evidence>
<comment type="caution">
    <text evidence="2">The sequence shown here is derived from an EMBL/GenBank/DDBJ whole genome shotgun (WGS) entry which is preliminary data.</text>
</comment>
<dbReference type="AlphaFoldDB" id="A0A1J4RYM7"/>
<feature type="transmembrane region" description="Helical" evidence="1">
    <location>
        <begin position="81"/>
        <end position="105"/>
    </location>
</feature>
<feature type="transmembrane region" description="Helical" evidence="1">
    <location>
        <begin position="51"/>
        <end position="69"/>
    </location>
</feature>
<dbReference type="InterPro" id="IPR043993">
    <property type="entry name" value="T4SS_pilin"/>
</dbReference>
<accession>A0A1J4RYM7</accession>
<dbReference type="Pfam" id="PF18895">
    <property type="entry name" value="T4SS_pilin"/>
    <property type="match status" value="1"/>
</dbReference>
<evidence type="ECO:0000313" key="2">
    <source>
        <dbReference type="EMBL" id="OIN92031.1"/>
    </source>
</evidence>
<dbReference type="EMBL" id="MNUK01000027">
    <property type="protein sequence ID" value="OIN92031.1"/>
    <property type="molecule type" value="Genomic_DNA"/>
</dbReference>
<organism evidence="2 3">
    <name type="scientific">Candidatus Collierbacteria bacterium CG1_02_44_10</name>
    <dbReference type="NCBI Taxonomy" id="1805087"/>
    <lineage>
        <taxon>Bacteria</taxon>
        <taxon>Candidatus Collieribacteriota</taxon>
    </lineage>
</organism>
<protein>
    <submittedName>
        <fullName evidence="2">Uncharacterized protein</fullName>
    </submittedName>
</protein>
<evidence type="ECO:0000313" key="3">
    <source>
        <dbReference type="Proteomes" id="UP000182345"/>
    </source>
</evidence>
<reference evidence="2 3" key="1">
    <citation type="journal article" date="2016" name="Environ. Microbiol.">
        <title>Genomic resolution of a cold subsurface aquifer community provides metabolic insights for novel microbes adapted to high CO concentrations.</title>
        <authorList>
            <person name="Probst A.J."/>
            <person name="Castelle C.J."/>
            <person name="Singh A."/>
            <person name="Brown C.T."/>
            <person name="Anantharaman K."/>
            <person name="Sharon I."/>
            <person name="Hug L.A."/>
            <person name="Burstein D."/>
            <person name="Emerson J.B."/>
            <person name="Thomas B.C."/>
            <person name="Banfield J.F."/>
        </authorList>
    </citation>
    <scope>NUCLEOTIDE SEQUENCE [LARGE SCALE GENOMIC DNA]</scope>
    <source>
        <strain evidence="2">CG1_02_44_10</strain>
    </source>
</reference>
<keyword evidence="1" id="KW-0472">Membrane</keyword>
<gene>
    <name evidence="2" type="ORF">AUJ42_01005</name>
</gene>
<proteinExistence type="predicted"/>
<sequence>MTFSFIPQAYAAVEWSGLCVGQNVAGVDATDVASIQGISCLLINILQPLPALIALVAVGIIIMAGIRLTTAGAEPKAIASAWSMFTWAVIGLILMAAVWLALVLIENFTGAQVTQFGI</sequence>
<dbReference type="Proteomes" id="UP000182345">
    <property type="component" value="Unassembled WGS sequence"/>
</dbReference>
<keyword evidence="1" id="KW-0812">Transmembrane</keyword>